<evidence type="ECO:0000259" key="3">
    <source>
        <dbReference type="Pfam" id="PF00884"/>
    </source>
</evidence>
<dbReference type="GO" id="GO:0046872">
    <property type="term" value="F:metal ion binding"/>
    <property type="evidence" value="ECO:0007669"/>
    <property type="project" value="UniProtKB-KW"/>
</dbReference>
<evidence type="ECO:0000256" key="1">
    <source>
        <dbReference type="ARBA" id="ARBA00022723"/>
    </source>
</evidence>
<keyword evidence="1" id="KW-0479">Metal-binding</keyword>
<dbReference type="PANTHER" id="PTHR45953:SF1">
    <property type="entry name" value="IDURONATE 2-SULFATASE"/>
    <property type="match status" value="1"/>
</dbReference>
<dbReference type="Gene3D" id="3.40.720.10">
    <property type="entry name" value="Alkaline Phosphatase, subunit A"/>
    <property type="match status" value="1"/>
</dbReference>
<protein>
    <recommendedName>
        <fullName evidence="3">Sulfatase N-terminal domain-containing protein</fullName>
    </recommendedName>
</protein>
<dbReference type="InterPro" id="IPR017850">
    <property type="entry name" value="Alkaline_phosphatase_core_sf"/>
</dbReference>
<dbReference type="SUPFAM" id="SSF53649">
    <property type="entry name" value="Alkaline phosphatase-like"/>
    <property type="match status" value="1"/>
</dbReference>
<accession>A0A0F9Y7P6</accession>
<comment type="caution">
    <text evidence="4">The sequence shown here is derived from an EMBL/GenBank/DDBJ whole genome shotgun (WGS) entry which is preliminary data.</text>
</comment>
<dbReference type="PANTHER" id="PTHR45953">
    <property type="entry name" value="IDURONATE 2-SULFATASE"/>
    <property type="match status" value="1"/>
</dbReference>
<name>A0A0F9Y7P6_9ZZZZ</name>
<dbReference type="AlphaFoldDB" id="A0A0F9Y7P6"/>
<keyword evidence="2" id="KW-0378">Hydrolase</keyword>
<dbReference type="GO" id="GO:0008484">
    <property type="term" value="F:sulfuric ester hydrolase activity"/>
    <property type="evidence" value="ECO:0007669"/>
    <property type="project" value="TreeGrafter"/>
</dbReference>
<dbReference type="EMBL" id="LAZR01000039">
    <property type="protein sequence ID" value="KKO00659.1"/>
    <property type="molecule type" value="Genomic_DNA"/>
</dbReference>
<dbReference type="InterPro" id="IPR000917">
    <property type="entry name" value="Sulfatase_N"/>
</dbReference>
<evidence type="ECO:0000313" key="4">
    <source>
        <dbReference type="EMBL" id="KKO00659.1"/>
    </source>
</evidence>
<evidence type="ECO:0000256" key="2">
    <source>
        <dbReference type="ARBA" id="ARBA00022801"/>
    </source>
</evidence>
<dbReference type="GO" id="GO:0005737">
    <property type="term" value="C:cytoplasm"/>
    <property type="evidence" value="ECO:0007669"/>
    <property type="project" value="TreeGrafter"/>
</dbReference>
<reference evidence="4" key="1">
    <citation type="journal article" date="2015" name="Nature">
        <title>Complex archaea that bridge the gap between prokaryotes and eukaryotes.</title>
        <authorList>
            <person name="Spang A."/>
            <person name="Saw J.H."/>
            <person name="Jorgensen S.L."/>
            <person name="Zaremba-Niedzwiedzka K."/>
            <person name="Martijn J."/>
            <person name="Lind A.E."/>
            <person name="van Eijk R."/>
            <person name="Schleper C."/>
            <person name="Guy L."/>
            <person name="Ettema T.J."/>
        </authorList>
    </citation>
    <scope>NUCLEOTIDE SEQUENCE</scope>
</reference>
<feature type="domain" description="Sulfatase N-terminal" evidence="3">
    <location>
        <begin position="5"/>
        <end position="347"/>
    </location>
</feature>
<gene>
    <name evidence="4" type="ORF">LCGC14_0124330</name>
</gene>
<dbReference type="Pfam" id="PF00884">
    <property type="entry name" value="Sulfatase"/>
    <property type="match status" value="1"/>
</dbReference>
<sequence length="475" mass="53655">MANQPNILFITSDQHRWDSLGCAGHPCVRTPHLDQLAYEGVRFENAYVDCPVCIPARTTLITGVKSSTYGCPYYGEEFRIQRDRSQFLGSLMTRAGYQTALVGKRHWHTAEDFRAGFETVIPTERCNRQQQLHLGRDGWVFGTGANELHPTLSPLPPELYSTDWIVDRCIEIHREREKDQPFFLWCSMDDPHPPLAIHEPYYSMYDNSPIPEPAIGTWEDADDCPVQQFGHRTAYNSKPMGWDELRKARGVYYGMITNIDHQLGRLFGYLMTQGLWDDVWIVYTTDHGEHLGDHYDIAKSSFYNSAARLPLIVRPPRALQSEKGGWVSDALVELADLLPTFCNLAGADVPDDVDGVDLSALIAGQTSSVRDRLFGAIDDQHMVHDGTHKYLYFTADGREQLFDHNADPNDLNDIASSNESIVATMRQSLIDRLKSINSPDLTNGALRNDGYTEKNAQALRRYNPLGWGGMGRALE</sequence>
<proteinExistence type="predicted"/>
<organism evidence="4">
    <name type="scientific">marine sediment metagenome</name>
    <dbReference type="NCBI Taxonomy" id="412755"/>
    <lineage>
        <taxon>unclassified sequences</taxon>
        <taxon>metagenomes</taxon>
        <taxon>ecological metagenomes</taxon>
    </lineage>
</organism>